<feature type="transmembrane region" description="Helical" evidence="6">
    <location>
        <begin position="87"/>
        <end position="113"/>
    </location>
</feature>
<reference evidence="8" key="1">
    <citation type="submission" date="2020-09" db="EMBL/GenBank/DDBJ databases">
        <title>Genome-Enabled Discovery of Anthraquinone Biosynthesis in Senna tora.</title>
        <authorList>
            <person name="Kang S.-H."/>
            <person name="Pandey R.P."/>
            <person name="Lee C.-M."/>
            <person name="Sim J.-S."/>
            <person name="Jeong J.-T."/>
            <person name="Choi B.-S."/>
            <person name="Jung M."/>
            <person name="Ginzburg D."/>
            <person name="Zhao K."/>
            <person name="Won S.Y."/>
            <person name="Oh T.-J."/>
            <person name="Yu Y."/>
            <person name="Kim N.-H."/>
            <person name="Lee O.R."/>
            <person name="Lee T.-H."/>
            <person name="Bashyal P."/>
            <person name="Kim T.-S."/>
            <person name="Lee W.-H."/>
            <person name="Kawkins C."/>
            <person name="Kim C.-K."/>
            <person name="Kim J.S."/>
            <person name="Ahn B.O."/>
            <person name="Rhee S.Y."/>
            <person name="Sohng J.K."/>
        </authorList>
    </citation>
    <scope>NUCLEOTIDE SEQUENCE</scope>
    <source>
        <tissue evidence="8">Leaf</tissue>
    </source>
</reference>
<dbReference type="PANTHER" id="PTHR30509">
    <property type="entry name" value="P-HYDROXYBENZOIC ACID EFFLUX PUMP SUBUNIT-RELATED"/>
    <property type="match status" value="1"/>
</dbReference>
<dbReference type="EMBL" id="JAAIUW010000008">
    <property type="protein sequence ID" value="KAF7818510.1"/>
    <property type="molecule type" value="Genomic_DNA"/>
</dbReference>
<keyword evidence="9" id="KW-1185">Reference proteome</keyword>
<dbReference type="Pfam" id="PF13515">
    <property type="entry name" value="FUSC_2"/>
    <property type="match status" value="1"/>
</dbReference>
<evidence type="ECO:0000259" key="7">
    <source>
        <dbReference type="Pfam" id="PF13515"/>
    </source>
</evidence>
<dbReference type="PANTHER" id="PTHR30509:SF34">
    <property type="entry name" value="F3L24.34 PROTEIN"/>
    <property type="match status" value="1"/>
</dbReference>
<comment type="caution">
    <text evidence="8">The sequence shown here is derived from an EMBL/GenBank/DDBJ whole genome shotgun (WGS) entry which is preliminary data.</text>
</comment>
<comment type="subcellular location">
    <subcellularLocation>
        <location evidence="1">Cell membrane</location>
        <topology evidence="1">Multi-pass membrane protein</topology>
    </subcellularLocation>
</comment>
<proteinExistence type="predicted"/>
<dbReference type="Proteomes" id="UP000634136">
    <property type="component" value="Unassembled WGS sequence"/>
</dbReference>
<evidence type="ECO:0000313" key="8">
    <source>
        <dbReference type="EMBL" id="KAF7818510.1"/>
    </source>
</evidence>
<evidence type="ECO:0000256" key="1">
    <source>
        <dbReference type="ARBA" id="ARBA00004651"/>
    </source>
</evidence>
<keyword evidence="2" id="KW-1003">Cell membrane</keyword>
<evidence type="ECO:0000256" key="6">
    <source>
        <dbReference type="SAM" id="Phobius"/>
    </source>
</evidence>
<dbReference type="GO" id="GO:0005886">
    <property type="term" value="C:plasma membrane"/>
    <property type="evidence" value="ECO:0007669"/>
    <property type="project" value="UniProtKB-SubCell"/>
</dbReference>
<dbReference type="AlphaFoldDB" id="A0A834WCP2"/>
<evidence type="ECO:0000256" key="4">
    <source>
        <dbReference type="ARBA" id="ARBA00022989"/>
    </source>
</evidence>
<evidence type="ECO:0000256" key="3">
    <source>
        <dbReference type="ARBA" id="ARBA00022692"/>
    </source>
</evidence>
<protein>
    <submittedName>
        <fullName evidence="8">p-hydroxybenzoic acid efflux pump subunit aaeB</fullName>
    </submittedName>
</protein>
<keyword evidence="5 6" id="KW-0472">Membrane</keyword>
<name>A0A834WCP2_9FABA</name>
<organism evidence="8 9">
    <name type="scientific">Senna tora</name>
    <dbReference type="NCBI Taxonomy" id="362788"/>
    <lineage>
        <taxon>Eukaryota</taxon>
        <taxon>Viridiplantae</taxon>
        <taxon>Streptophyta</taxon>
        <taxon>Embryophyta</taxon>
        <taxon>Tracheophyta</taxon>
        <taxon>Spermatophyta</taxon>
        <taxon>Magnoliopsida</taxon>
        <taxon>eudicotyledons</taxon>
        <taxon>Gunneridae</taxon>
        <taxon>Pentapetalae</taxon>
        <taxon>rosids</taxon>
        <taxon>fabids</taxon>
        <taxon>Fabales</taxon>
        <taxon>Fabaceae</taxon>
        <taxon>Caesalpinioideae</taxon>
        <taxon>Cassia clade</taxon>
        <taxon>Senna</taxon>
    </lineage>
</organism>
<evidence type="ECO:0000256" key="5">
    <source>
        <dbReference type="ARBA" id="ARBA00023136"/>
    </source>
</evidence>
<evidence type="ECO:0000256" key="2">
    <source>
        <dbReference type="ARBA" id="ARBA00022475"/>
    </source>
</evidence>
<evidence type="ECO:0000313" key="9">
    <source>
        <dbReference type="Proteomes" id="UP000634136"/>
    </source>
</evidence>
<sequence>MASSARLRSTNHLGMHHSRLHHLVRPGAHPALPGVPGFLVSDHNPRSVVEGEPGRHTQRLLERVMCQPSGYDPLHSGAAVINGEAGVLIHLIHVATSTALGVFASVLAMLIPYPRLAHRQVKNASRLYVENTCERFNHSVDAISALDKSTAISFFTQVKFLSKAGAKILQSIRNNLDGMHWERPRMRVLDPNYIDPEQKLHDMEIPVRGMDIALSSCASFPVGVIDEELRGVLLDCRGKLGLKSDKKASFNESTPPESKNKQDLNNFPWSLKNLSIAYKHLPTSFFLYCVQLLLHDSPIAMTTSIMNNVKKSQKAYADDQEYWSHKKIKQVISKMLPSSQNLGFAFKCSLSLGLAVLFGLIYDKEDGYWSGLTIAISFDTARQATFSVANARGQGTAMGSIYGVICSYVFQKCGGLRFLALLPWVVFTSFLMHSRMYGQGGGISAVIGALLVLGRNHYGPPAQFAIARIAEATIGLTCFIVIEILMNHTRGASLAKSELSQSLRALQDCIDSIHITTSSDKQTSSPNSCQELREKQKKLKTIVRQLEEFTAEAEMEPNFWFLPFHGACYRRMLESLSTMVDLLLFVAYSIENVSRLSQKERVIWVDQQDRVNEKIELFKNKVSPTLKCLEDITNLKSLRKLEKELKNKNLPCDIESGEYPTSKMLCGDEEADSIAGSFLEHLEEMADTIHHSSDEETLRGQMIMNYSCLGFCISGLVRETIKIQNEVKELVMWENPTSHTNLSEIYCKINALRSE</sequence>
<dbReference type="OrthoDB" id="68611at2759"/>
<feature type="domain" description="Integral membrane bound transporter" evidence="7">
    <location>
        <begin position="354"/>
        <end position="482"/>
    </location>
</feature>
<gene>
    <name evidence="8" type="ORF">G2W53_023965</name>
</gene>
<dbReference type="InterPro" id="IPR049453">
    <property type="entry name" value="Memb_transporter_dom"/>
</dbReference>
<keyword evidence="3 6" id="KW-0812">Transmembrane</keyword>
<accession>A0A834WCP2</accession>
<keyword evidence="4 6" id="KW-1133">Transmembrane helix</keyword>